<evidence type="ECO:0000256" key="3">
    <source>
        <dbReference type="ARBA" id="ARBA00022645"/>
    </source>
</evidence>
<proteinExistence type="inferred from homology"/>
<dbReference type="Pfam" id="PF00246">
    <property type="entry name" value="Peptidase_M14"/>
    <property type="match status" value="1"/>
</dbReference>
<comment type="cofactor">
    <cofactor evidence="1">
        <name>Zn(2+)</name>
        <dbReference type="ChEBI" id="CHEBI:29105"/>
    </cofactor>
</comment>
<evidence type="ECO:0000256" key="8">
    <source>
        <dbReference type="ARBA" id="ARBA00022833"/>
    </source>
</evidence>
<protein>
    <recommendedName>
        <fullName evidence="12">Peptidase M14 domain-containing protein</fullName>
    </recommendedName>
</protein>
<dbReference type="GO" id="GO:0004181">
    <property type="term" value="F:metallocarboxypeptidase activity"/>
    <property type="evidence" value="ECO:0007669"/>
    <property type="project" value="InterPro"/>
</dbReference>
<dbReference type="EMBL" id="JARPUR010000004">
    <property type="protein sequence ID" value="KAK4877367.1"/>
    <property type="molecule type" value="Genomic_DNA"/>
</dbReference>
<dbReference type="InterPro" id="IPR057246">
    <property type="entry name" value="CARBOXYPEPT_ZN_1"/>
</dbReference>
<keyword evidence="4" id="KW-0645">Protease</keyword>
<dbReference type="GO" id="GO:0005615">
    <property type="term" value="C:extracellular space"/>
    <property type="evidence" value="ECO:0007669"/>
    <property type="project" value="TreeGrafter"/>
</dbReference>
<evidence type="ECO:0000256" key="10">
    <source>
        <dbReference type="ARBA" id="ARBA00023157"/>
    </source>
</evidence>
<dbReference type="Gene3D" id="3.40.630.10">
    <property type="entry name" value="Zn peptidases"/>
    <property type="match status" value="1"/>
</dbReference>
<dbReference type="PANTHER" id="PTHR11705:SF140">
    <property type="entry name" value="FI02848P-RELATED"/>
    <property type="match status" value="1"/>
</dbReference>
<evidence type="ECO:0000256" key="11">
    <source>
        <dbReference type="PROSITE-ProRule" id="PRU01379"/>
    </source>
</evidence>
<reference evidence="14" key="1">
    <citation type="submission" date="2023-01" db="EMBL/GenBank/DDBJ databases">
        <title>Key to firefly adult light organ development and bioluminescence: homeobox transcription factors regulate luciferase expression and transportation to peroxisome.</title>
        <authorList>
            <person name="Fu X."/>
        </authorList>
    </citation>
    <scope>NUCLEOTIDE SEQUENCE [LARGE SCALE GENOMIC DNA]</scope>
</reference>
<name>A0AAN7SE43_9COLE</name>
<keyword evidence="3" id="KW-0121">Carboxypeptidase</keyword>
<keyword evidence="8" id="KW-0862">Zinc</keyword>
<evidence type="ECO:0000256" key="9">
    <source>
        <dbReference type="ARBA" id="ARBA00023049"/>
    </source>
</evidence>
<organism evidence="13 14">
    <name type="scientific">Aquatica leii</name>
    <dbReference type="NCBI Taxonomy" id="1421715"/>
    <lineage>
        <taxon>Eukaryota</taxon>
        <taxon>Metazoa</taxon>
        <taxon>Ecdysozoa</taxon>
        <taxon>Arthropoda</taxon>
        <taxon>Hexapoda</taxon>
        <taxon>Insecta</taxon>
        <taxon>Pterygota</taxon>
        <taxon>Neoptera</taxon>
        <taxon>Endopterygota</taxon>
        <taxon>Coleoptera</taxon>
        <taxon>Polyphaga</taxon>
        <taxon>Elateriformia</taxon>
        <taxon>Elateroidea</taxon>
        <taxon>Lampyridae</taxon>
        <taxon>Luciolinae</taxon>
        <taxon>Aquatica</taxon>
    </lineage>
</organism>
<keyword evidence="9" id="KW-0482">Metalloprotease</keyword>
<evidence type="ECO:0000256" key="5">
    <source>
        <dbReference type="ARBA" id="ARBA00022723"/>
    </source>
</evidence>
<dbReference type="FunFam" id="3.40.630.10:FF:000084">
    <property type="entry name" value="Carboxypeptidase B2"/>
    <property type="match status" value="1"/>
</dbReference>
<dbReference type="Gene3D" id="3.30.70.340">
    <property type="entry name" value="Metallocarboxypeptidase-like"/>
    <property type="match status" value="1"/>
</dbReference>
<dbReference type="SUPFAM" id="SSF53187">
    <property type="entry name" value="Zn-dependent exopeptidases"/>
    <property type="match status" value="1"/>
</dbReference>
<dbReference type="PRINTS" id="PR00765">
    <property type="entry name" value="CRBOXYPTASEA"/>
</dbReference>
<dbReference type="Pfam" id="PF02244">
    <property type="entry name" value="Propep_M14"/>
    <property type="match status" value="1"/>
</dbReference>
<dbReference type="PANTHER" id="PTHR11705">
    <property type="entry name" value="PROTEASE FAMILY M14 CARBOXYPEPTIDASE A,B"/>
    <property type="match status" value="1"/>
</dbReference>
<dbReference type="GO" id="GO:0008270">
    <property type="term" value="F:zinc ion binding"/>
    <property type="evidence" value="ECO:0007669"/>
    <property type="project" value="InterPro"/>
</dbReference>
<dbReference type="InterPro" id="IPR000834">
    <property type="entry name" value="Peptidase_M14"/>
</dbReference>
<evidence type="ECO:0000256" key="6">
    <source>
        <dbReference type="ARBA" id="ARBA00022729"/>
    </source>
</evidence>
<sequence>MVRIFKTNLTSHDTRTPIGPQNDKKVYEVVPATKNQRRFLQVLADETSIDIWNDAHKPASLKVTVPGHIQKDFERVLTEQNLYFKLIIQDIQSLVKEHNKSISSLVEGQISFQKYHRYSEIQEYLKYLSINYPKIVEFDHYGLSYEKRNLSYIRISTGGSHHKPIIFIDAGIHAREWIAPAQALYILHQLVENVENRYLINNVDWIIIPLANPDGYEYSHVKDRFWRKTRSCGDNYHGVDPNRNFDIVWNTAGSSDFERSEIYAGKQPFSESETLALSNILLNNSNHIKLYLSFHSAAQSILYPFGFTNQEPSNIEQLHNLAVQVQQTIVRINGTNYDVSNIGTRLKPMSGTSCDWAYLVAGIDLVYMIELPKGGQRAFDFPANQILEVTKDMFEGIRVFHNYIEKEYA</sequence>
<gene>
    <name evidence="13" type="ORF">RN001_009873</name>
</gene>
<feature type="domain" description="Peptidase M14" evidence="12">
    <location>
        <begin position="114"/>
        <end position="404"/>
    </location>
</feature>
<keyword evidence="14" id="KW-1185">Reference proteome</keyword>
<feature type="active site" description="Proton donor/acceptor" evidence="11">
    <location>
        <position position="370"/>
    </location>
</feature>
<dbReference type="Proteomes" id="UP001353858">
    <property type="component" value="Unassembled WGS sequence"/>
</dbReference>
<accession>A0AAN7SE43</accession>
<dbReference type="InterPro" id="IPR036990">
    <property type="entry name" value="M14A-like_propep"/>
</dbReference>
<comment type="caution">
    <text evidence="13">The sequence shown here is derived from an EMBL/GenBank/DDBJ whole genome shotgun (WGS) entry which is preliminary data.</text>
</comment>
<dbReference type="PROSITE" id="PS00132">
    <property type="entry name" value="CARBOXYPEPT_ZN_1"/>
    <property type="match status" value="1"/>
</dbReference>
<dbReference type="InterPro" id="IPR003146">
    <property type="entry name" value="M14A_act_pep"/>
</dbReference>
<evidence type="ECO:0000313" key="14">
    <source>
        <dbReference type="Proteomes" id="UP001353858"/>
    </source>
</evidence>
<evidence type="ECO:0000256" key="1">
    <source>
        <dbReference type="ARBA" id="ARBA00001947"/>
    </source>
</evidence>
<evidence type="ECO:0000256" key="4">
    <source>
        <dbReference type="ARBA" id="ARBA00022670"/>
    </source>
</evidence>
<dbReference type="AlphaFoldDB" id="A0AAN7SE43"/>
<keyword evidence="10" id="KW-1015">Disulfide bond</keyword>
<comment type="similarity">
    <text evidence="2 11">Belongs to the peptidase M14 family.</text>
</comment>
<dbReference type="SMART" id="SM00631">
    <property type="entry name" value="Zn_pept"/>
    <property type="match status" value="1"/>
</dbReference>
<dbReference type="SUPFAM" id="SSF54897">
    <property type="entry name" value="Protease propeptides/inhibitors"/>
    <property type="match status" value="1"/>
</dbReference>
<evidence type="ECO:0000256" key="2">
    <source>
        <dbReference type="ARBA" id="ARBA00005988"/>
    </source>
</evidence>
<evidence type="ECO:0000259" key="12">
    <source>
        <dbReference type="PROSITE" id="PS52035"/>
    </source>
</evidence>
<keyword evidence="7" id="KW-0378">Hydrolase</keyword>
<keyword evidence="6" id="KW-0732">Signal</keyword>
<dbReference type="GO" id="GO:0006508">
    <property type="term" value="P:proteolysis"/>
    <property type="evidence" value="ECO:0007669"/>
    <property type="project" value="UniProtKB-KW"/>
</dbReference>
<evidence type="ECO:0000313" key="13">
    <source>
        <dbReference type="EMBL" id="KAK4877367.1"/>
    </source>
</evidence>
<evidence type="ECO:0000256" key="7">
    <source>
        <dbReference type="ARBA" id="ARBA00022801"/>
    </source>
</evidence>
<dbReference type="PROSITE" id="PS52035">
    <property type="entry name" value="PEPTIDASE_M14"/>
    <property type="match status" value="1"/>
</dbReference>
<keyword evidence="5" id="KW-0479">Metal-binding</keyword>